<dbReference type="AlphaFoldDB" id="A0A8S3ZR77"/>
<evidence type="ECO:0000313" key="5">
    <source>
        <dbReference type="EMBL" id="CAG5132013.1"/>
    </source>
</evidence>
<reference evidence="5" key="1">
    <citation type="submission" date="2021-04" db="EMBL/GenBank/DDBJ databases">
        <authorList>
            <consortium name="Molecular Ecology Group"/>
        </authorList>
    </citation>
    <scope>NUCLEOTIDE SEQUENCE</scope>
</reference>
<organism evidence="5 6">
    <name type="scientific">Candidula unifasciata</name>
    <dbReference type="NCBI Taxonomy" id="100452"/>
    <lineage>
        <taxon>Eukaryota</taxon>
        <taxon>Metazoa</taxon>
        <taxon>Spiralia</taxon>
        <taxon>Lophotrochozoa</taxon>
        <taxon>Mollusca</taxon>
        <taxon>Gastropoda</taxon>
        <taxon>Heterobranchia</taxon>
        <taxon>Euthyneura</taxon>
        <taxon>Panpulmonata</taxon>
        <taxon>Eupulmonata</taxon>
        <taxon>Stylommatophora</taxon>
        <taxon>Helicina</taxon>
        <taxon>Helicoidea</taxon>
        <taxon>Geomitridae</taxon>
        <taxon>Candidula</taxon>
    </lineage>
</organism>
<dbReference type="PANTHER" id="PTHR48043">
    <property type="entry name" value="EG:EG0003.4 PROTEIN-RELATED"/>
    <property type="match status" value="1"/>
</dbReference>
<proteinExistence type="inferred from homology"/>
<evidence type="ECO:0000256" key="3">
    <source>
        <dbReference type="ARBA" id="ARBA00022679"/>
    </source>
</evidence>
<name>A0A8S3ZR77_9EUPU</name>
<dbReference type="GO" id="GO:0008194">
    <property type="term" value="F:UDP-glycosyltransferase activity"/>
    <property type="evidence" value="ECO:0007669"/>
    <property type="project" value="InterPro"/>
</dbReference>
<dbReference type="EMBL" id="CAJHNH020005022">
    <property type="protein sequence ID" value="CAG5132013.1"/>
    <property type="molecule type" value="Genomic_DNA"/>
</dbReference>
<comment type="caution">
    <text evidence="5">The sequence shown here is derived from an EMBL/GenBank/DDBJ whole genome shotgun (WGS) entry which is preliminary data.</text>
</comment>
<evidence type="ECO:0000256" key="1">
    <source>
        <dbReference type="ARBA" id="ARBA00009995"/>
    </source>
</evidence>
<dbReference type="Gene3D" id="3.40.50.2000">
    <property type="entry name" value="Glycogen Phosphorylase B"/>
    <property type="match status" value="1"/>
</dbReference>
<evidence type="ECO:0008006" key="7">
    <source>
        <dbReference type="Google" id="ProtNLM"/>
    </source>
</evidence>
<keyword evidence="4" id="KW-1133">Transmembrane helix</keyword>
<dbReference type="FunFam" id="3.40.50.2000:FF:000021">
    <property type="entry name" value="UDP-glucuronosyltransferase"/>
    <property type="match status" value="1"/>
</dbReference>
<dbReference type="InterPro" id="IPR050271">
    <property type="entry name" value="UDP-glycosyltransferase"/>
</dbReference>
<keyword evidence="2" id="KW-0328">Glycosyltransferase</keyword>
<comment type="similarity">
    <text evidence="1">Belongs to the UDP-glycosyltransferase family.</text>
</comment>
<dbReference type="Proteomes" id="UP000678393">
    <property type="component" value="Unassembled WGS sequence"/>
</dbReference>
<dbReference type="InterPro" id="IPR002213">
    <property type="entry name" value="UDP_glucos_trans"/>
</dbReference>
<dbReference type="Pfam" id="PF00201">
    <property type="entry name" value="UDPGT"/>
    <property type="match status" value="1"/>
</dbReference>
<dbReference type="SUPFAM" id="SSF53756">
    <property type="entry name" value="UDP-Glycosyltransferase/glycogen phosphorylase"/>
    <property type="match status" value="1"/>
</dbReference>
<keyword evidence="4" id="KW-0812">Transmembrane</keyword>
<dbReference type="OrthoDB" id="6280089at2759"/>
<keyword evidence="4" id="KW-0472">Membrane</keyword>
<gene>
    <name evidence="5" type="ORF">CUNI_LOCUS17571</name>
</gene>
<evidence type="ECO:0000313" key="6">
    <source>
        <dbReference type="Proteomes" id="UP000678393"/>
    </source>
</evidence>
<accession>A0A8S3ZR77</accession>
<keyword evidence="3" id="KW-0808">Transferase</keyword>
<keyword evidence="6" id="KW-1185">Reference proteome</keyword>
<protein>
    <recommendedName>
        <fullName evidence="7">UDP-glucuronosyltransferase</fullName>
    </recommendedName>
</protein>
<evidence type="ECO:0000256" key="4">
    <source>
        <dbReference type="SAM" id="Phobius"/>
    </source>
</evidence>
<evidence type="ECO:0000256" key="2">
    <source>
        <dbReference type="ARBA" id="ARBA00022676"/>
    </source>
</evidence>
<dbReference type="PANTHER" id="PTHR48043:SF145">
    <property type="entry name" value="FI06409P-RELATED"/>
    <property type="match status" value="1"/>
</dbReference>
<dbReference type="CDD" id="cd03784">
    <property type="entry name" value="GT1_Gtf-like"/>
    <property type="match status" value="1"/>
</dbReference>
<sequence length="294" mass="33291">MFPTDHNVPAANELMSQAEVYIVQSDPINDYPAPTVPNLKLIGGVSVSPSKPLQEPFKSFVEKSEKAGVGVAVLSFGSLVMNLPEIAERKIISALRRLSVNTIWRANMTSPDPDKILTSTWLPVNDLLGHKNVRVFISHSGANSLYEALYHAVPTVCVPLFYDQYFNADRAEDKGYCIRLDIIKASADDLFNVIEQVVSDKKMKSKLNTASEIYRQLYKNPRQEGAFWLDHVLRYGGEYMRYSGQKLPMTLLIADYILVFLTGVLSTLGILLLVYFIKLIYRVRFRKENSKKYE</sequence>
<feature type="transmembrane region" description="Helical" evidence="4">
    <location>
        <begin position="256"/>
        <end position="277"/>
    </location>
</feature>